<dbReference type="InterPro" id="IPR044996">
    <property type="entry name" value="COQ10-like"/>
</dbReference>
<keyword evidence="3" id="KW-1185">Reference proteome</keyword>
<evidence type="ECO:0000313" key="2">
    <source>
        <dbReference type="EMBL" id="PPQ63878.1"/>
    </source>
</evidence>
<sequence>MLLCSSLRTLRTQSAPLSRTLFSLPNLPSFSTFGSAPQTFKQEKRFSNPTSSSSSSSSSVTTKTLPNTLVSFDLTYEFANPLHAGVSSAFFGQVANMMVQAFEDRCADVYGLRPPPPGS</sequence>
<accession>A0A409VAH8</accession>
<dbReference type="InParanoid" id="A0A409VAH8"/>
<dbReference type="SUPFAM" id="SSF55961">
    <property type="entry name" value="Bet v1-like"/>
    <property type="match status" value="1"/>
</dbReference>
<evidence type="ECO:0008006" key="4">
    <source>
        <dbReference type="Google" id="ProtNLM"/>
    </source>
</evidence>
<organism evidence="2 3">
    <name type="scientific">Panaeolus cyanescens</name>
    <dbReference type="NCBI Taxonomy" id="181874"/>
    <lineage>
        <taxon>Eukaryota</taxon>
        <taxon>Fungi</taxon>
        <taxon>Dikarya</taxon>
        <taxon>Basidiomycota</taxon>
        <taxon>Agaricomycotina</taxon>
        <taxon>Agaricomycetes</taxon>
        <taxon>Agaricomycetidae</taxon>
        <taxon>Agaricales</taxon>
        <taxon>Agaricineae</taxon>
        <taxon>Galeropsidaceae</taxon>
        <taxon>Panaeolus</taxon>
    </lineage>
</organism>
<protein>
    <recommendedName>
        <fullName evidence="4">Coenzyme Q-binding protein COQ10 START domain-containing protein</fullName>
    </recommendedName>
</protein>
<dbReference type="InterPro" id="IPR023393">
    <property type="entry name" value="START-like_dom_sf"/>
</dbReference>
<comment type="caution">
    <text evidence="2">The sequence shown here is derived from an EMBL/GenBank/DDBJ whole genome shotgun (WGS) entry which is preliminary data.</text>
</comment>
<reference evidence="2 3" key="1">
    <citation type="journal article" date="2018" name="Evol. Lett.">
        <title>Horizontal gene cluster transfer increased hallucinogenic mushroom diversity.</title>
        <authorList>
            <person name="Reynolds H.T."/>
            <person name="Vijayakumar V."/>
            <person name="Gluck-Thaler E."/>
            <person name="Korotkin H.B."/>
            <person name="Matheny P.B."/>
            <person name="Slot J.C."/>
        </authorList>
    </citation>
    <scope>NUCLEOTIDE SEQUENCE [LARGE SCALE GENOMIC DNA]</scope>
    <source>
        <strain evidence="2 3">2629</strain>
    </source>
</reference>
<dbReference type="AlphaFoldDB" id="A0A409VAH8"/>
<dbReference type="GO" id="GO:0048039">
    <property type="term" value="F:ubiquinone binding"/>
    <property type="evidence" value="ECO:0007669"/>
    <property type="project" value="InterPro"/>
</dbReference>
<dbReference type="Gene3D" id="3.30.530.20">
    <property type="match status" value="1"/>
</dbReference>
<dbReference type="PANTHER" id="PTHR12901:SF10">
    <property type="entry name" value="COENZYME Q-BINDING PROTEIN COQ10, MITOCHONDRIAL"/>
    <property type="match status" value="1"/>
</dbReference>
<evidence type="ECO:0000313" key="3">
    <source>
        <dbReference type="Proteomes" id="UP000284842"/>
    </source>
</evidence>
<dbReference type="PANTHER" id="PTHR12901">
    <property type="entry name" value="SPERM PROTEIN HOMOLOG"/>
    <property type="match status" value="1"/>
</dbReference>
<dbReference type="GO" id="GO:0005739">
    <property type="term" value="C:mitochondrion"/>
    <property type="evidence" value="ECO:0007669"/>
    <property type="project" value="TreeGrafter"/>
</dbReference>
<gene>
    <name evidence="2" type="ORF">CVT24_009504</name>
</gene>
<proteinExistence type="predicted"/>
<dbReference type="GO" id="GO:0045333">
    <property type="term" value="P:cellular respiration"/>
    <property type="evidence" value="ECO:0007669"/>
    <property type="project" value="InterPro"/>
</dbReference>
<dbReference type="EMBL" id="NHTK01006106">
    <property type="protein sequence ID" value="PPQ63878.1"/>
    <property type="molecule type" value="Genomic_DNA"/>
</dbReference>
<dbReference type="OrthoDB" id="292693at2759"/>
<evidence type="ECO:0000256" key="1">
    <source>
        <dbReference type="SAM" id="MobiDB-lite"/>
    </source>
</evidence>
<feature type="region of interest" description="Disordered" evidence="1">
    <location>
        <begin position="40"/>
        <end position="62"/>
    </location>
</feature>
<dbReference type="STRING" id="181874.A0A409VAH8"/>
<dbReference type="Proteomes" id="UP000284842">
    <property type="component" value="Unassembled WGS sequence"/>
</dbReference>
<name>A0A409VAH8_9AGAR</name>